<organismHost>
    <name type="scientific">Pseudomonas chlororaphis</name>
    <dbReference type="NCBI Taxonomy" id="587753"/>
</organismHost>
<dbReference type="KEGG" id="vg:6372659"/>
<organism evidence="1 2">
    <name type="scientific">Pseudomonas phage 201phi2-1</name>
    <name type="common">Pseudomonas chlororaphis phage 201phi2-1</name>
    <dbReference type="NCBI Taxonomy" id="198110"/>
    <lineage>
        <taxon>Viruses</taxon>
        <taxon>Duplodnaviria</taxon>
        <taxon>Heunggongvirae</taxon>
        <taxon>Uroviricota</taxon>
        <taxon>Caudoviricetes</taxon>
        <taxon>Chimalliviridae</taxon>
        <taxon>Serwervirus</taxon>
        <taxon>Serwervirus 201phi21</taxon>
    </lineage>
</organism>
<reference evidence="1 2" key="1">
    <citation type="journal article" date="2008" name="Virology">
        <title>Characterization of Pseudomonas chlororaphis myovirus 201varphi2-1 via genomic sequencing, mass spectrometry, and electron microscopy.</title>
        <authorList>
            <person name="Thomas J.A."/>
            <person name="Rolando M.R."/>
            <person name="Carroll C.A."/>
            <person name="Shen P.S."/>
            <person name="Belnap D.M."/>
            <person name="Weintraub S.T."/>
            <person name="Serwer P."/>
            <person name="Hardies S.C."/>
        </authorList>
    </citation>
    <scope>NUCLEOTIDE SEQUENCE</scope>
</reference>
<keyword evidence="2" id="KW-1185">Reference proteome</keyword>
<evidence type="ECO:0000313" key="1">
    <source>
        <dbReference type="EMBL" id="ABY63155.1"/>
    </source>
</evidence>
<protein>
    <submittedName>
        <fullName evidence="1">Uncharacterized protein</fullName>
    </submittedName>
</protein>
<dbReference type="Proteomes" id="UP000002421">
    <property type="component" value="Segment"/>
</dbReference>
<dbReference type="EMBL" id="EU197055">
    <property type="protein sequence ID" value="ABY63155.1"/>
    <property type="molecule type" value="Genomic_DNA"/>
</dbReference>
<accession>B3FJJ0</accession>
<gene>
    <name evidence="1" type="ORF">201phi2-1p330</name>
</gene>
<proteinExistence type="predicted"/>
<dbReference type="RefSeq" id="YP_001957051.1">
    <property type="nucleotide sequence ID" value="NC_010821.1"/>
</dbReference>
<evidence type="ECO:0000313" key="2">
    <source>
        <dbReference type="Proteomes" id="UP000002421"/>
    </source>
</evidence>
<sequence>MTVNISHKFPHDYDEDEYIESVKNNPSTKLFDEHDLRTDYRLRKAGVAGLLEEAGRYIKDLVTSDGELTVEKVDFDNFVNQRLGSVASALDGNMPSTRWVVLDYQFEVIKDPTTGKVELLEETRPVGSIATAYWDLVNG</sequence>
<name>B3FJJ0_BP201</name>